<reference evidence="3" key="1">
    <citation type="submission" date="2024-05" db="EMBL/GenBank/DDBJ databases">
        <authorList>
            <person name="Kim S."/>
            <person name="Heo J."/>
            <person name="Choi H."/>
            <person name="Choi Y."/>
            <person name="Kwon S.-W."/>
            <person name="Kim Y."/>
        </authorList>
    </citation>
    <scope>NUCLEOTIDE SEQUENCE</scope>
    <source>
        <strain evidence="3">KACC 23698</strain>
    </source>
</reference>
<gene>
    <name evidence="3" type="ORF">ABEG18_14710</name>
</gene>
<evidence type="ECO:0000313" key="3">
    <source>
        <dbReference type="EMBL" id="XBO36987.1"/>
    </source>
</evidence>
<evidence type="ECO:0008006" key="4">
    <source>
        <dbReference type="Google" id="ProtNLM"/>
    </source>
</evidence>
<organism evidence="3">
    <name type="scientific">Alsobacter sp. KACC 23698</name>
    <dbReference type="NCBI Taxonomy" id="3149229"/>
    <lineage>
        <taxon>Bacteria</taxon>
        <taxon>Pseudomonadati</taxon>
        <taxon>Pseudomonadota</taxon>
        <taxon>Alphaproteobacteria</taxon>
        <taxon>Hyphomicrobiales</taxon>
        <taxon>Alsobacteraceae</taxon>
        <taxon>Alsobacter</taxon>
    </lineage>
</organism>
<dbReference type="EMBL" id="CP157484">
    <property type="protein sequence ID" value="XBO36987.1"/>
    <property type="molecule type" value="Genomic_DNA"/>
</dbReference>
<evidence type="ECO:0000256" key="1">
    <source>
        <dbReference type="SAM" id="MobiDB-lite"/>
    </source>
</evidence>
<name>A0AAU7J9T4_9HYPH</name>
<sequence>MKTRLIAFTALFIAAALPVSAQTTSTNPLKKPAPAAAAPAAPAAPATAAPATEAKKPSEAQMASRNRMKECGAEWQTMKKAGKTEGKTWRQFSSECLKKK</sequence>
<accession>A0AAU7J9T4</accession>
<feature type="chain" id="PRO_5043324735" description="Phosphate starvation-inducible protein PsiF" evidence="2">
    <location>
        <begin position="22"/>
        <end position="100"/>
    </location>
</feature>
<protein>
    <recommendedName>
        <fullName evidence="4">Phosphate starvation-inducible protein PsiF</fullName>
    </recommendedName>
</protein>
<evidence type="ECO:0000256" key="2">
    <source>
        <dbReference type="SAM" id="SignalP"/>
    </source>
</evidence>
<keyword evidence="2" id="KW-0732">Signal</keyword>
<feature type="signal peptide" evidence="2">
    <location>
        <begin position="1"/>
        <end position="21"/>
    </location>
</feature>
<proteinExistence type="predicted"/>
<feature type="compositionally biased region" description="Low complexity" evidence="1">
    <location>
        <begin position="30"/>
        <end position="52"/>
    </location>
</feature>
<feature type="region of interest" description="Disordered" evidence="1">
    <location>
        <begin position="21"/>
        <end position="100"/>
    </location>
</feature>
<dbReference type="AlphaFoldDB" id="A0AAU7J9T4"/>
<dbReference type="RefSeq" id="WP_406853809.1">
    <property type="nucleotide sequence ID" value="NZ_CP157484.1"/>
</dbReference>